<evidence type="ECO:0000313" key="2">
    <source>
        <dbReference type="Proteomes" id="UP001367676"/>
    </source>
</evidence>
<reference evidence="1 2" key="1">
    <citation type="submission" date="2024-03" db="EMBL/GenBank/DDBJ databases">
        <title>Adaptation during the transition from Ophiocordyceps entomopathogen to insect associate is accompanied by gene loss and intensified selection.</title>
        <authorList>
            <person name="Ward C.M."/>
            <person name="Onetto C.A."/>
            <person name="Borneman A.R."/>
        </authorList>
    </citation>
    <scope>NUCLEOTIDE SEQUENCE [LARGE SCALE GENOMIC DNA]</scope>
    <source>
        <strain evidence="1">AWRI1</strain>
        <tissue evidence="1">Single Adult Female</tissue>
    </source>
</reference>
<gene>
    <name evidence="1" type="ORF">V9T40_010613</name>
</gene>
<dbReference type="Proteomes" id="UP001367676">
    <property type="component" value="Unassembled WGS sequence"/>
</dbReference>
<accession>A0AAN9T3V3</accession>
<dbReference type="AlphaFoldDB" id="A0AAN9T3V3"/>
<comment type="caution">
    <text evidence="1">The sequence shown here is derived from an EMBL/GenBank/DDBJ whole genome shotgun (WGS) entry which is preliminary data.</text>
</comment>
<dbReference type="EMBL" id="JBBCAQ010000037">
    <property type="protein sequence ID" value="KAK7573422.1"/>
    <property type="molecule type" value="Genomic_DNA"/>
</dbReference>
<name>A0AAN9T3V3_9HEMI</name>
<keyword evidence="2" id="KW-1185">Reference proteome</keyword>
<organism evidence="1 2">
    <name type="scientific">Parthenolecanium corni</name>
    <dbReference type="NCBI Taxonomy" id="536013"/>
    <lineage>
        <taxon>Eukaryota</taxon>
        <taxon>Metazoa</taxon>
        <taxon>Ecdysozoa</taxon>
        <taxon>Arthropoda</taxon>
        <taxon>Hexapoda</taxon>
        <taxon>Insecta</taxon>
        <taxon>Pterygota</taxon>
        <taxon>Neoptera</taxon>
        <taxon>Paraneoptera</taxon>
        <taxon>Hemiptera</taxon>
        <taxon>Sternorrhyncha</taxon>
        <taxon>Coccoidea</taxon>
        <taxon>Coccidae</taxon>
        <taxon>Parthenolecanium</taxon>
    </lineage>
</organism>
<proteinExistence type="predicted"/>
<evidence type="ECO:0000313" key="1">
    <source>
        <dbReference type="EMBL" id="KAK7573422.1"/>
    </source>
</evidence>
<sequence length="161" mass="17473">MTVPSRTSTSGRPLDFGSPRSKLCLSVSRVNDNFRGGDPHCGEIQDPGAGYSWRSVPAKRVPSPEWAKSIIGAKSIALISSYLTNTISEFSSTISQPLVSPRQIFLSSKCLIYKYPLSAAKCETEASSRIGQISLHILTGYPVNIGSHILTKKLRNEAEFG</sequence>
<protein>
    <submittedName>
        <fullName evidence="1">Uncharacterized protein</fullName>
    </submittedName>
</protein>